<comment type="similarity">
    <text evidence="2 3">Belongs to the YajQ family.</text>
</comment>
<dbReference type="CDD" id="cd11740">
    <property type="entry name" value="YajQ_like"/>
    <property type="match status" value="1"/>
</dbReference>
<proteinExistence type="inferred from homology"/>
<dbReference type="FunFam" id="3.30.70.860:FF:000004">
    <property type="entry name" value="UPF0234 protein AWC22_11905"/>
    <property type="match status" value="1"/>
</dbReference>
<comment type="function">
    <text evidence="3">Nucleotide-binding protein.</text>
</comment>
<protein>
    <recommendedName>
        <fullName evidence="3">Nucleotide-binding protein AOLFYP35_00232</fullName>
    </recommendedName>
</protein>
<dbReference type="GO" id="GO:0000166">
    <property type="term" value="F:nucleotide binding"/>
    <property type="evidence" value="ECO:0007669"/>
    <property type="project" value="UniProtKB-UniRule"/>
</dbReference>
<dbReference type="PANTHER" id="PTHR30476">
    <property type="entry name" value="UPF0234 PROTEIN YAJQ"/>
    <property type="match status" value="1"/>
</dbReference>
<sequence length="167" mass="18493">MADSSFDIVSKLDRQEVDNAVNQAAKEVSTRYDFRGVDASIRLSGDAIEMEANTPERVMAIVDVLQTKLIRRGVSLKALDLKDREPKASGKIYRLVAPLREGIEQDVAKKITKLIRDEGPKGVKAQIQGDEIRVSSKSRDDLQAVIALLKGPSGEKLEVALQFVNYR</sequence>
<dbReference type="NCBIfam" id="NF003819">
    <property type="entry name" value="PRK05412.1"/>
    <property type="match status" value="1"/>
</dbReference>
<dbReference type="Gene3D" id="3.30.70.860">
    <property type="match status" value="1"/>
</dbReference>
<dbReference type="InterPro" id="IPR035571">
    <property type="entry name" value="UPF0234-like_C"/>
</dbReference>
<dbReference type="HAMAP" id="MF_00632">
    <property type="entry name" value="UPF0234"/>
    <property type="match status" value="1"/>
</dbReference>
<name>A0A6N2R7U8_9ACTO</name>
<dbReference type="Pfam" id="PF04461">
    <property type="entry name" value="YajQ"/>
    <property type="match status" value="1"/>
</dbReference>
<accession>A0A6N2R7U8</accession>
<dbReference type="InterPro" id="IPR036183">
    <property type="entry name" value="YajQ-like_sf"/>
</dbReference>
<organism evidence="4">
    <name type="scientific">Schaalia odontolytica</name>
    <dbReference type="NCBI Taxonomy" id="1660"/>
    <lineage>
        <taxon>Bacteria</taxon>
        <taxon>Bacillati</taxon>
        <taxon>Actinomycetota</taxon>
        <taxon>Actinomycetes</taxon>
        <taxon>Actinomycetales</taxon>
        <taxon>Actinomycetaceae</taxon>
        <taxon>Schaalia</taxon>
    </lineage>
</organism>
<evidence type="ECO:0000256" key="2">
    <source>
        <dbReference type="ARBA" id="ARBA00093450"/>
    </source>
</evidence>
<dbReference type="InterPro" id="IPR035570">
    <property type="entry name" value="UPF0234_N"/>
</dbReference>
<dbReference type="PANTHER" id="PTHR30476:SF0">
    <property type="entry name" value="UPF0234 PROTEIN YAJQ"/>
    <property type="match status" value="1"/>
</dbReference>
<evidence type="ECO:0000256" key="3">
    <source>
        <dbReference type="HAMAP-Rule" id="MF_00632"/>
    </source>
</evidence>
<gene>
    <name evidence="4" type="ORF">AOLFYP35_00232</name>
</gene>
<dbReference type="Gene3D" id="3.30.70.990">
    <property type="entry name" value="YajQ-like, domain 2"/>
    <property type="match status" value="1"/>
</dbReference>
<dbReference type="EMBL" id="CACRSM010000002">
    <property type="protein sequence ID" value="VYS77183.1"/>
    <property type="molecule type" value="Genomic_DNA"/>
</dbReference>
<keyword evidence="1 3" id="KW-0547">Nucleotide-binding</keyword>
<evidence type="ECO:0000256" key="1">
    <source>
        <dbReference type="ARBA" id="ARBA00022741"/>
    </source>
</evidence>
<dbReference type="SUPFAM" id="SSF89963">
    <property type="entry name" value="YajQ-like"/>
    <property type="match status" value="2"/>
</dbReference>
<dbReference type="InterPro" id="IPR007551">
    <property type="entry name" value="YajQ/Smlt4090-like"/>
</dbReference>
<reference evidence="4" key="1">
    <citation type="submission" date="2019-11" db="EMBL/GenBank/DDBJ databases">
        <authorList>
            <person name="Feng L."/>
        </authorList>
    </citation>
    <scope>NUCLEOTIDE SEQUENCE</scope>
    <source>
        <strain evidence="4">AodontolyticusLFYP35</strain>
    </source>
</reference>
<dbReference type="GO" id="GO:0005829">
    <property type="term" value="C:cytosol"/>
    <property type="evidence" value="ECO:0007669"/>
    <property type="project" value="TreeGrafter"/>
</dbReference>
<evidence type="ECO:0000313" key="4">
    <source>
        <dbReference type="EMBL" id="VYS77183.1"/>
    </source>
</evidence>
<dbReference type="AlphaFoldDB" id="A0A6N2R7U8"/>